<dbReference type="Pfam" id="PF04989">
    <property type="entry name" value="RMNT_CmcI"/>
    <property type="match status" value="2"/>
</dbReference>
<protein>
    <recommendedName>
        <fullName evidence="7">Rhamnosyl O-methyltransferase</fullName>
    </recommendedName>
</protein>
<keyword evidence="4" id="KW-0732">Signal</keyword>
<evidence type="ECO:0000256" key="3">
    <source>
        <dbReference type="SAM" id="MobiDB-lite"/>
    </source>
</evidence>
<gene>
    <name evidence="5" type="ORF">PCOR1329_LOCUS5192</name>
</gene>
<reference evidence="5" key="1">
    <citation type="submission" date="2023-10" db="EMBL/GenBank/DDBJ databases">
        <authorList>
            <person name="Chen Y."/>
            <person name="Shah S."/>
            <person name="Dougan E. K."/>
            <person name="Thang M."/>
            <person name="Chan C."/>
        </authorList>
    </citation>
    <scope>NUCLEOTIDE SEQUENCE [LARGE SCALE GENOMIC DNA]</scope>
</reference>
<dbReference type="SUPFAM" id="SSF53335">
    <property type="entry name" value="S-adenosyl-L-methionine-dependent methyltransferases"/>
    <property type="match status" value="1"/>
</dbReference>
<accession>A0ABN9PRE2</accession>
<dbReference type="InterPro" id="IPR007072">
    <property type="entry name" value="RNMT_CmcI"/>
</dbReference>
<comment type="caution">
    <text evidence="5">The sequence shown here is derived from an EMBL/GenBank/DDBJ whole genome shotgun (WGS) entry which is preliminary data.</text>
</comment>
<keyword evidence="2" id="KW-0808">Transferase</keyword>
<organism evidence="5 6">
    <name type="scientific">Prorocentrum cordatum</name>
    <dbReference type="NCBI Taxonomy" id="2364126"/>
    <lineage>
        <taxon>Eukaryota</taxon>
        <taxon>Sar</taxon>
        <taxon>Alveolata</taxon>
        <taxon>Dinophyceae</taxon>
        <taxon>Prorocentrales</taxon>
        <taxon>Prorocentraceae</taxon>
        <taxon>Prorocentrum</taxon>
    </lineage>
</organism>
<dbReference type="PANTHER" id="PTHR40048:SF1">
    <property type="entry name" value="RHAMNOSYL O-METHYLTRANSFERASE"/>
    <property type="match status" value="1"/>
</dbReference>
<name>A0ABN9PRE2_9DINO</name>
<sequence length="330" mass="36704">MRWGGLGWGALLVAEARAGAARGAGASCYQPAFDSGPTCCVSSSDEVAFLDARSSACAHFGHGLLAASEYLRPPNGTVDLPHEAAFQEAAFKQGIFNTVTYRDCDTTWLGVTIRQPTQDIMIIQQLVYALRPQLFVELGSFRGGLAYFVATLFHLLGQEDGRVLSVDQVEKEYHEQRSCTSSGRRVGGRRERSSQRRPVGSLNQDRIWRQHVREVIAGSTSEKALMWVRRELRRLPSGASVVITLDSAHNYAHVWSEIQLYAPLVPVGSYLVVQDIILDFVKQPWQGPKAAVDRLLQARPEERALLGTWLWDKSVEVYGYTGHAYLRRVA</sequence>
<proteinExistence type="predicted"/>
<feature type="chain" id="PRO_5045028913" description="Rhamnosyl O-methyltransferase" evidence="4">
    <location>
        <begin position="19"/>
        <end position="330"/>
    </location>
</feature>
<evidence type="ECO:0000313" key="6">
    <source>
        <dbReference type="Proteomes" id="UP001189429"/>
    </source>
</evidence>
<keyword evidence="6" id="KW-1185">Reference proteome</keyword>
<feature type="signal peptide" evidence="4">
    <location>
        <begin position="1"/>
        <end position="18"/>
    </location>
</feature>
<dbReference type="EMBL" id="CAUYUJ010001361">
    <property type="protein sequence ID" value="CAK0795537.1"/>
    <property type="molecule type" value="Genomic_DNA"/>
</dbReference>
<dbReference type="PANTHER" id="PTHR40048">
    <property type="entry name" value="RHAMNOSYL O-METHYLTRANSFERASE"/>
    <property type="match status" value="1"/>
</dbReference>
<evidence type="ECO:0008006" key="7">
    <source>
        <dbReference type="Google" id="ProtNLM"/>
    </source>
</evidence>
<dbReference type="Gene3D" id="3.40.50.150">
    <property type="entry name" value="Vaccinia Virus protein VP39"/>
    <property type="match status" value="1"/>
</dbReference>
<evidence type="ECO:0000256" key="1">
    <source>
        <dbReference type="ARBA" id="ARBA00022603"/>
    </source>
</evidence>
<dbReference type="InterPro" id="IPR029063">
    <property type="entry name" value="SAM-dependent_MTases_sf"/>
</dbReference>
<evidence type="ECO:0000256" key="4">
    <source>
        <dbReference type="SAM" id="SignalP"/>
    </source>
</evidence>
<feature type="region of interest" description="Disordered" evidence="3">
    <location>
        <begin position="177"/>
        <end position="201"/>
    </location>
</feature>
<keyword evidence="1" id="KW-0489">Methyltransferase</keyword>
<dbReference type="EMBL" id="CAUYUJ010001361">
    <property type="protein sequence ID" value="CAK0795536.1"/>
    <property type="molecule type" value="Genomic_DNA"/>
</dbReference>
<dbReference type="Proteomes" id="UP001189429">
    <property type="component" value="Unassembled WGS sequence"/>
</dbReference>
<evidence type="ECO:0000313" key="5">
    <source>
        <dbReference type="EMBL" id="CAK0795537.1"/>
    </source>
</evidence>
<evidence type="ECO:0000256" key="2">
    <source>
        <dbReference type="ARBA" id="ARBA00022679"/>
    </source>
</evidence>